<dbReference type="SUPFAM" id="SSF64167">
    <property type="entry name" value="SurE-like"/>
    <property type="match status" value="1"/>
</dbReference>
<dbReference type="EMBL" id="NPIC01000001">
    <property type="protein sequence ID" value="RDL41278.1"/>
    <property type="molecule type" value="Genomic_DNA"/>
</dbReference>
<dbReference type="STRING" id="2656787.A0A370U0H8"/>
<evidence type="ECO:0000256" key="3">
    <source>
        <dbReference type="ARBA" id="ARBA00022801"/>
    </source>
</evidence>
<protein>
    <submittedName>
        <fullName evidence="6">SurE-like protein</fullName>
    </submittedName>
</protein>
<feature type="signal peptide" evidence="4">
    <location>
        <begin position="1"/>
        <end position="22"/>
    </location>
</feature>
<reference evidence="6 7" key="1">
    <citation type="journal article" date="2018" name="IMA Fungus">
        <title>IMA Genome-F 9: Draft genome sequence of Annulohypoxylon stygium, Aspergillus mulundensis, Berkeleyomyces basicola (syn. Thielaviopsis basicola), Ceratocystis smalleyi, two Cercospora beticola strains, Coleophoma cylindrospora, Fusarium fracticaudum, Phialophora cf. hyalina, and Morchella septimelata.</title>
        <authorList>
            <person name="Wingfield B.D."/>
            <person name="Bills G.F."/>
            <person name="Dong Y."/>
            <person name="Huang W."/>
            <person name="Nel W.J."/>
            <person name="Swalarsk-Parry B.S."/>
            <person name="Vaghefi N."/>
            <person name="Wilken P.M."/>
            <person name="An Z."/>
            <person name="de Beer Z.W."/>
            <person name="De Vos L."/>
            <person name="Chen L."/>
            <person name="Duong T.A."/>
            <person name="Gao Y."/>
            <person name="Hammerbacher A."/>
            <person name="Kikkert J.R."/>
            <person name="Li Y."/>
            <person name="Li H."/>
            <person name="Li K."/>
            <person name="Li Q."/>
            <person name="Liu X."/>
            <person name="Ma X."/>
            <person name="Naidoo K."/>
            <person name="Pethybridge S.J."/>
            <person name="Sun J."/>
            <person name="Steenkamp E.T."/>
            <person name="van der Nest M.A."/>
            <person name="van Wyk S."/>
            <person name="Wingfield M.J."/>
            <person name="Xiong C."/>
            <person name="Yue Q."/>
            <person name="Zhang X."/>
        </authorList>
    </citation>
    <scope>NUCLEOTIDE SEQUENCE [LARGE SCALE GENOMIC DNA]</scope>
    <source>
        <strain evidence="6 7">BP 5553</strain>
    </source>
</reference>
<keyword evidence="2" id="KW-0479">Metal-binding</keyword>
<dbReference type="GO" id="GO:0046872">
    <property type="term" value="F:metal ion binding"/>
    <property type="evidence" value="ECO:0007669"/>
    <property type="project" value="UniProtKB-KW"/>
</dbReference>
<comment type="similarity">
    <text evidence="1">Belongs to the SurE nucleotidase family.</text>
</comment>
<dbReference type="InterPro" id="IPR036523">
    <property type="entry name" value="SurE-like_sf"/>
</dbReference>
<dbReference type="Gene3D" id="3.40.1210.10">
    <property type="entry name" value="Survival protein SurE-like phosphatase/nucleotidase"/>
    <property type="match status" value="1"/>
</dbReference>
<dbReference type="AlphaFoldDB" id="A0A370U0H8"/>
<comment type="caution">
    <text evidence="6">The sequence shown here is derived from an EMBL/GenBank/DDBJ whole genome shotgun (WGS) entry which is preliminary data.</text>
</comment>
<proteinExistence type="inferred from homology"/>
<evidence type="ECO:0000259" key="5">
    <source>
        <dbReference type="Pfam" id="PF01975"/>
    </source>
</evidence>
<dbReference type="PANTHER" id="PTHR30457">
    <property type="entry name" value="5'-NUCLEOTIDASE SURE"/>
    <property type="match status" value="1"/>
</dbReference>
<dbReference type="NCBIfam" id="TIGR00087">
    <property type="entry name" value="surE"/>
    <property type="match status" value="1"/>
</dbReference>
<dbReference type="InterPro" id="IPR030048">
    <property type="entry name" value="SurE"/>
</dbReference>
<feature type="chain" id="PRO_5016828692" evidence="4">
    <location>
        <begin position="23"/>
        <end position="398"/>
    </location>
</feature>
<dbReference type="Proteomes" id="UP000254866">
    <property type="component" value="Unassembled WGS sequence"/>
</dbReference>
<accession>A0A370U0H8</accession>
<organism evidence="6 7">
    <name type="scientific">Venustampulla echinocandica</name>
    <dbReference type="NCBI Taxonomy" id="2656787"/>
    <lineage>
        <taxon>Eukaryota</taxon>
        <taxon>Fungi</taxon>
        <taxon>Dikarya</taxon>
        <taxon>Ascomycota</taxon>
        <taxon>Pezizomycotina</taxon>
        <taxon>Leotiomycetes</taxon>
        <taxon>Helotiales</taxon>
        <taxon>Pleuroascaceae</taxon>
        <taxon>Venustampulla</taxon>
    </lineage>
</organism>
<evidence type="ECO:0000256" key="1">
    <source>
        <dbReference type="ARBA" id="ARBA00011062"/>
    </source>
</evidence>
<dbReference type="GO" id="GO:0008252">
    <property type="term" value="F:nucleotidase activity"/>
    <property type="evidence" value="ECO:0007669"/>
    <property type="project" value="InterPro"/>
</dbReference>
<dbReference type="Pfam" id="PF01975">
    <property type="entry name" value="SurE"/>
    <property type="match status" value="1"/>
</dbReference>
<dbReference type="PANTHER" id="PTHR30457:SF0">
    <property type="entry name" value="PHOSPHATASE, PUTATIVE (AFU_ORTHOLOGUE AFUA_4G01070)-RELATED"/>
    <property type="match status" value="1"/>
</dbReference>
<keyword evidence="4" id="KW-0732">Signal</keyword>
<keyword evidence="7" id="KW-1185">Reference proteome</keyword>
<gene>
    <name evidence="6" type="ORF">BP5553_01257</name>
</gene>
<evidence type="ECO:0000256" key="4">
    <source>
        <dbReference type="SAM" id="SignalP"/>
    </source>
</evidence>
<dbReference type="InterPro" id="IPR002828">
    <property type="entry name" value="SurE-like_Pase/nucleotidase"/>
</dbReference>
<evidence type="ECO:0000256" key="2">
    <source>
        <dbReference type="ARBA" id="ARBA00022723"/>
    </source>
</evidence>
<dbReference type="GeneID" id="43594106"/>
<keyword evidence="3" id="KW-0378">Hydrolase</keyword>
<feature type="domain" description="Survival protein SurE-like phosphatase/nucleotidase" evidence="5">
    <location>
        <begin position="25"/>
        <end position="233"/>
    </location>
</feature>
<dbReference type="OrthoDB" id="4018688at2759"/>
<evidence type="ECO:0000313" key="7">
    <source>
        <dbReference type="Proteomes" id="UP000254866"/>
    </source>
</evidence>
<sequence length="398" mass="41251">MRFSQLTSALVVAAVGSSAVNGLNILISNDDGFGTANIREMYKAVKAYGHTVWIVASVTNQSGAGGTAIYTTERNLTIDSEFGIVKKGQPSVGADPNDSHIWYYNGTPSACVQVALDYVLPRYANFSTPDLVLSGPNYGLNLGPFLYTLAGTLGAAYTAVERSIPAIAFSGGTSVQTAYYHVNTTTSAGLKDTATIYGELAANLAQQLITNVAKKGGGRLLPPGYGINVNMPFITSFTNDSCINPPFIHTRLTGGADVDEAVYNSTTGLFTWGNVVPEGANTCINGDCSLPGETDILNAGCQSSVSVFTVDYDAPLACHASPDLRGDLAPLVQYANSTIKVGGLDGTSSVTNGTAVITAATPTSTLFPVGNVGAGSFRVSRVASGLGMVLVVVADLWL</sequence>
<dbReference type="RefSeq" id="XP_031873934.1">
    <property type="nucleotide sequence ID" value="XM_032009880.1"/>
</dbReference>
<evidence type="ECO:0000313" key="6">
    <source>
        <dbReference type="EMBL" id="RDL41278.1"/>
    </source>
</evidence>
<name>A0A370U0H8_9HELO</name>